<sequence>MTMSTILVVDDCQTIRLAVKRILTEAGYSVIVARDGEEALTKLAENPALIVLDVNMPGLDGYGFCERMSREDPVYQDIPIVFLTTENSRALEMLGREMGAYLQKPVNDNDLLSVVETQLS</sequence>
<dbReference type="STRING" id="980251.GCA_001642875_02307"/>
<feature type="modified residue" description="4-aspartylphosphate" evidence="2">
    <location>
        <position position="53"/>
    </location>
</feature>
<organism evidence="4 5">
    <name type="scientific">Mariniblastus fucicola</name>
    <dbReference type="NCBI Taxonomy" id="980251"/>
    <lineage>
        <taxon>Bacteria</taxon>
        <taxon>Pseudomonadati</taxon>
        <taxon>Planctomycetota</taxon>
        <taxon>Planctomycetia</taxon>
        <taxon>Pirellulales</taxon>
        <taxon>Pirellulaceae</taxon>
        <taxon>Mariniblastus</taxon>
    </lineage>
</organism>
<dbReference type="KEGG" id="mff:MFFC18_05080"/>
<gene>
    <name evidence="4" type="primary">phoP_1</name>
    <name evidence="4" type="ORF">MFFC18_05080</name>
</gene>
<dbReference type="Gene3D" id="3.40.50.2300">
    <property type="match status" value="1"/>
</dbReference>
<dbReference type="OrthoDB" id="9813953at2"/>
<dbReference type="PANTHER" id="PTHR44591">
    <property type="entry name" value="STRESS RESPONSE REGULATOR PROTEIN 1"/>
    <property type="match status" value="1"/>
</dbReference>
<accession>A0A5B9P2S0</accession>
<keyword evidence="1 2" id="KW-0597">Phosphoprotein</keyword>
<evidence type="ECO:0000259" key="3">
    <source>
        <dbReference type="PROSITE" id="PS50110"/>
    </source>
</evidence>
<evidence type="ECO:0000256" key="1">
    <source>
        <dbReference type="ARBA" id="ARBA00022553"/>
    </source>
</evidence>
<dbReference type="InterPro" id="IPR050595">
    <property type="entry name" value="Bact_response_regulator"/>
</dbReference>
<reference evidence="4 5" key="1">
    <citation type="submission" date="2019-08" db="EMBL/GenBank/DDBJ databases">
        <title>Deep-cultivation of Planctomycetes and their phenomic and genomic characterization uncovers novel biology.</title>
        <authorList>
            <person name="Wiegand S."/>
            <person name="Jogler M."/>
            <person name="Boedeker C."/>
            <person name="Pinto D."/>
            <person name="Vollmers J."/>
            <person name="Rivas-Marin E."/>
            <person name="Kohn T."/>
            <person name="Peeters S.H."/>
            <person name="Heuer A."/>
            <person name="Rast P."/>
            <person name="Oberbeckmann S."/>
            <person name="Bunk B."/>
            <person name="Jeske O."/>
            <person name="Meyerdierks A."/>
            <person name="Storesund J.E."/>
            <person name="Kallscheuer N."/>
            <person name="Luecker S."/>
            <person name="Lage O.M."/>
            <person name="Pohl T."/>
            <person name="Merkel B.J."/>
            <person name="Hornburger P."/>
            <person name="Mueller R.-W."/>
            <person name="Bruemmer F."/>
            <person name="Labrenz M."/>
            <person name="Spormann A.M."/>
            <person name="Op den Camp H."/>
            <person name="Overmann J."/>
            <person name="Amann R."/>
            <person name="Jetten M.S.M."/>
            <person name="Mascher T."/>
            <person name="Medema M.H."/>
            <person name="Devos D.P."/>
            <person name="Kaster A.-K."/>
            <person name="Ovreas L."/>
            <person name="Rohde M."/>
            <person name="Galperin M.Y."/>
            <person name="Jogler C."/>
        </authorList>
    </citation>
    <scope>NUCLEOTIDE SEQUENCE [LARGE SCALE GENOMIC DNA]</scope>
    <source>
        <strain evidence="4 5">FC18</strain>
    </source>
</reference>
<dbReference type="PANTHER" id="PTHR44591:SF3">
    <property type="entry name" value="RESPONSE REGULATORY DOMAIN-CONTAINING PROTEIN"/>
    <property type="match status" value="1"/>
</dbReference>
<evidence type="ECO:0000313" key="5">
    <source>
        <dbReference type="Proteomes" id="UP000322214"/>
    </source>
</evidence>
<dbReference type="SUPFAM" id="SSF52172">
    <property type="entry name" value="CheY-like"/>
    <property type="match status" value="1"/>
</dbReference>
<evidence type="ECO:0000256" key="2">
    <source>
        <dbReference type="PROSITE-ProRule" id="PRU00169"/>
    </source>
</evidence>
<feature type="domain" description="Response regulatory" evidence="3">
    <location>
        <begin position="5"/>
        <end position="119"/>
    </location>
</feature>
<dbReference type="GO" id="GO:0000160">
    <property type="term" value="P:phosphorelay signal transduction system"/>
    <property type="evidence" value="ECO:0007669"/>
    <property type="project" value="InterPro"/>
</dbReference>
<protein>
    <submittedName>
        <fullName evidence="4">Alkaline phosphatase synthesis transcriptional regulatory protein PhoP</fullName>
    </submittedName>
</protein>
<dbReference type="EMBL" id="CP042912">
    <property type="protein sequence ID" value="QEG20658.1"/>
    <property type="molecule type" value="Genomic_DNA"/>
</dbReference>
<dbReference type="RefSeq" id="WP_084417148.1">
    <property type="nucleotide sequence ID" value="NZ_CP042912.1"/>
</dbReference>
<keyword evidence="5" id="KW-1185">Reference proteome</keyword>
<dbReference type="AlphaFoldDB" id="A0A5B9P2S0"/>
<dbReference type="SMART" id="SM00448">
    <property type="entry name" value="REC"/>
    <property type="match status" value="1"/>
</dbReference>
<dbReference type="InterPro" id="IPR011006">
    <property type="entry name" value="CheY-like_superfamily"/>
</dbReference>
<evidence type="ECO:0000313" key="4">
    <source>
        <dbReference type="EMBL" id="QEG20658.1"/>
    </source>
</evidence>
<proteinExistence type="predicted"/>
<name>A0A5B9P2S0_9BACT</name>
<dbReference type="InterPro" id="IPR001789">
    <property type="entry name" value="Sig_transdc_resp-reg_receiver"/>
</dbReference>
<dbReference type="PROSITE" id="PS50110">
    <property type="entry name" value="RESPONSE_REGULATORY"/>
    <property type="match status" value="1"/>
</dbReference>
<dbReference type="Proteomes" id="UP000322214">
    <property type="component" value="Chromosome"/>
</dbReference>
<dbReference type="Pfam" id="PF00072">
    <property type="entry name" value="Response_reg"/>
    <property type="match status" value="1"/>
</dbReference>